<evidence type="ECO:0000256" key="1">
    <source>
        <dbReference type="ARBA" id="ARBA00022723"/>
    </source>
</evidence>
<dbReference type="PROSITE" id="PS50004">
    <property type="entry name" value="C2"/>
    <property type="match status" value="1"/>
</dbReference>
<dbReference type="OrthoDB" id="10376754at2759"/>
<dbReference type="Pfam" id="PF00168">
    <property type="entry name" value="C2"/>
    <property type="match status" value="1"/>
</dbReference>
<keyword evidence="1" id="KW-0479">Metal-binding</keyword>
<evidence type="ECO:0000313" key="6">
    <source>
        <dbReference type="Proteomes" id="UP000002630"/>
    </source>
</evidence>
<organism evidence="5 6">
    <name type="scientific">Ectocarpus siliculosus</name>
    <name type="common">Brown alga</name>
    <name type="synonym">Conferva siliculosa</name>
    <dbReference type="NCBI Taxonomy" id="2880"/>
    <lineage>
        <taxon>Eukaryota</taxon>
        <taxon>Sar</taxon>
        <taxon>Stramenopiles</taxon>
        <taxon>Ochrophyta</taxon>
        <taxon>PX clade</taxon>
        <taxon>Phaeophyceae</taxon>
        <taxon>Ectocarpales</taxon>
        <taxon>Ectocarpaceae</taxon>
        <taxon>Ectocarpus</taxon>
    </lineage>
</organism>
<name>D8LJY4_ECTSI</name>
<dbReference type="AlphaFoldDB" id="D8LJY4"/>
<dbReference type="Gene3D" id="2.60.40.150">
    <property type="entry name" value="C2 domain"/>
    <property type="match status" value="1"/>
</dbReference>
<dbReference type="SUPFAM" id="SSF49562">
    <property type="entry name" value="C2 domain (Calcium/lipid-binding domain, CaLB)"/>
    <property type="match status" value="1"/>
</dbReference>
<feature type="region of interest" description="Disordered" evidence="3">
    <location>
        <begin position="167"/>
        <end position="209"/>
    </location>
</feature>
<keyword evidence="6" id="KW-1185">Reference proteome</keyword>
<keyword evidence="2" id="KW-0106">Calcium</keyword>
<dbReference type="InterPro" id="IPR000008">
    <property type="entry name" value="C2_dom"/>
</dbReference>
<dbReference type="GO" id="GO:0016020">
    <property type="term" value="C:membrane"/>
    <property type="evidence" value="ECO:0007669"/>
    <property type="project" value="TreeGrafter"/>
</dbReference>
<dbReference type="InParanoid" id="D8LJY4"/>
<evidence type="ECO:0000256" key="2">
    <source>
        <dbReference type="ARBA" id="ARBA00022837"/>
    </source>
</evidence>
<evidence type="ECO:0000256" key="3">
    <source>
        <dbReference type="SAM" id="MobiDB-lite"/>
    </source>
</evidence>
<protein>
    <recommendedName>
        <fullName evidence="4">C2 domain-containing protein</fullName>
    </recommendedName>
</protein>
<gene>
    <name evidence="5" type="ORF">Esi_0028_0029</name>
</gene>
<dbReference type="STRING" id="2880.D8LJY4"/>
<evidence type="ECO:0000313" key="5">
    <source>
        <dbReference type="EMBL" id="CBN74453.1"/>
    </source>
</evidence>
<evidence type="ECO:0000259" key="4">
    <source>
        <dbReference type="PROSITE" id="PS50004"/>
    </source>
</evidence>
<reference evidence="5 6" key="1">
    <citation type="journal article" date="2010" name="Nature">
        <title>The Ectocarpus genome and the independent evolution of multicellularity in brown algae.</title>
        <authorList>
            <person name="Cock J.M."/>
            <person name="Sterck L."/>
            <person name="Rouze P."/>
            <person name="Scornet D."/>
            <person name="Allen A.E."/>
            <person name="Amoutzias G."/>
            <person name="Anthouard V."/>
            <person name="Artiguenave F."/>
            <person name="Aury J.M."/>
            <person name="Badger J.H."/>
            <person name="Beszteri B."/>
            <person name="Billiau K."/>
            <person name="Bonnet E."/>
            <person name="Bothwell J.H."/>
            <person name="Bowler C."/>
            <person name="Boyen C."/>
            <person name="Brownlee C."/>
            <person name="Carrano C.J."/>
            <person name="Charrier B."/>
            <person name="Cho G.Y."/>
            <person name="Coelho S.M."/>
            <person name="Collen J."/>
            <person name="Corre E."/>
            <person name="Da Silva C."/>
            <person name="Delage L."/>
            <person name="Delaroque N."/>
            <person name="Dittami S.M."/>
            <person name="Doulbeau S."/>
            <person name="Elias M."/>
            <person name="Farnham G."/>
            <person name="Gachon C.M."/>
            <person name="Gschloessl B."/>
            <person name="Heesch S."/>
            <person name="Jabbari K."/>
            <person name="Jubin C."/>
            <person name="Kawai H."/>
            <person name="Kimura K."/>
            <person name="Kloareg B."/>
            <person name="Kupper F.C."/>
            <person name="Lang D."/>
            <person name="Le Bail A."/>
            <person name="Leblanc C."/>
            <person name="Lerouge P."/>
            <person name="Lohr M."/>
            <person name="Lopez P.J."/>
            <person name="Martens C."/>
            <person name="Maumus F."/>
            <person name="Michel G."/>
            <person name="Miranda-Saavedra D."/>
            <person name="Morales J."/>
            <person name="Moreau H."/>
            <person name="Motomura T."/>
            <person name="Nagasato C."/>
            <person name="Napoli C.A."/>
            <person name="Nelson D.R."/>
            <person name="Nyvall-Collen P."/>
            <person name="Peters A.F."/>
            <person name="Pommier C."/>
            <person name="Potin P."/>
            <person name="Poulain J."/>
            <person name="Quesneville H."/>
            <person name="Read B."/>
            <person name="Rensing S.A."/>
            <person name="Ritter A."/>
            <person name="Rousvoal S."/>
            <person name="Samanta M."/>
            <person name="Samson G."/>
            <person name="Schroeder D.C."/>
            <person name="Segurens B."/>
            <person name="Strittmatter M."/>
            <person name="Tonon T."/>
            <person name="Tregear J.W."/>
            <person name="Valentin K."/>
            <person name="von Dassow P."/>
            <person name="Yamagishi T."/>
            <person name="Van de Peer Y."/>
            <person name="Wincker P."/>
        </authorList>
    </citation>
    <scope>NUCLEOTIDE SEQUENCE [LARGE SCALE GENOMIC DNA]</scope>
    <source>
        <strain evidence="6">Ec32 / CCAP1310/4</strain>
    </source>
</reference>
<dbReference type="PANTHER" id="PTHR45911">
    <property type="entry name" value="C2 DOMAIN-CONTAINING PROTEIN"/>
    <property type="match status" value="1"/>
</dbReference>
<sequence length="528" mass="54589">MPPTPHRTRVRPSPSTSKSPRRRGLAAEFVDSDNDEASCCARYHVSVRSAKNLKREGFRGLTNPYCQLNVGRQGPYTTDVVFDSVNPSWENNRQTFEFREAKGPQEDKLTLACFNSGDVPELIGRLSVALSHATHKVISLPMFRKDLGGSQVWAGSVEIELHYIPEGEAGSPARGGRVGRPALDETDDVNRGGNNPYPPMSPSATTTTTTSLASSFVKAALSLPHKPRTSGGAGDGAAAAAVQAELLALSPRTATRGTEKKKAMSATKSPALARVSSLPGTEKAAASSCSSSAGAHKGGGGSDRYGSAAAVAQEDLLPLSPRMARGAEAAAAAAAAAVAEAARGRGYSKGGSAGGWSWKSFFCGVVFSALLVLGGLWAVGVPLLSGQLGFGLRVLEDGENGRQAVVLIHGSKIAGLADRHLVVFVGEQEVCRGGVPAPAPPTEGSSWAYDLWSSDSAAAAAAGDGGDGGKGRSGRGGGREEHTGDNGGESDCGRWCSFCRWCSLCRRLAAPLYAARREVGGGALGTDL</sequence>
<dbReference type="InterPro" id="IPR035892">
    <property type="entry name" value="C2_domain_sf"/>
</dbReference>
<feature type="region of interest" description="Disordered" evidence="3">
    <location>
        <begin position="459"/>
        <end position="489"/>
    </location>
</feature>
<dbReference type="GO" id="GO:0005509">
    <property type="term" value="F:calcium ion binding"/>
    <property type="evidence" value="ECO:0007669"/>
    <property type="project" value="TreeGrafter"/>
</dbReference>
<feature type="region of interest" description="Disordered" evidence="3">
    <location>
        <begin position="1"/>
        <end position="24"/>
    </location>
</feature>
<dbReference type="Proteomes" id="UP000002630">
    <property type="component" value="Linkage Group LG16"/>
</dbReference>
<proteinExistence type="predicted"/>
<dbReference type="EMBL" id="FN648464">
    <property type="protein sequence ID" value="CBN74453.1"/>
    <property type="molecule type" value="Genomic_DNA"/>
</dbReference>
<dbReference type="CDD" id="cd00030">
    <property type="entry name" value="C2"/>
    <property type="match status" value="1"/>
</dbReference>
<dbReference type="SMART" id="SM00239">
    <property type="entry name" value="C2"/>
    <property type="match status" value="1"/>
</dbReference>
<feature type="region of interest" description="Disordered" evidence="3">
    <location>
        <begin position="250"/>
        <end position="279"/>
    </location>
</feature>
<feature type="compositionally biased region" description="Basic residues" evidence="3">
    <location>
        <begin position="1"/>
        <end position="10"/>
    </location>
</feature>
<dbReference type="EMBL" id="FN649741">
    <property type="protein sequence ID" value="CBN74453.1"/>
    <property type="molecule type" value="Genomic_DNA"/>
</dbReference>
<accession>D8LJY4</accession>
<dbReference type="PANTHER" id="PTHR45911:SF4">
    <property type="entry name" value="MULTIPLE C2 AND TRANSMEMBRANE DOMAIN-CONTAINING PROTEIN"/>
    <property type="match status" value="1"/>
</dbReference>
<feature type="domain" description="C2" evidence="4">
    <location>
        <begin position="24"/>
        <end position="154"/>
    </location>
</feature>